<dbReference type="Proteomes" id="UP001521137">
    <property type="component" value="Unassembled WGS sequence"/>
</dbReference>
<comment type="caution">
    <text evidence="2">The sequence shown here is derived from an EMBL/GenBank/DDBJ whole genome shotgun (WGS) entry which is preliminary data.</text>
</comment>
<sequence length="56" mass="6506">MKHDLNDNGHTSEEFSGGLFFKERRKAYYHGKYHKRMFSLLLVVTGFAILMAKQGV</sequence>
<protein>
    <submittedName>
        <fullName evidence="2">Uncharacterized protein</fullName>
    </submittedName>
</protein>
<keyword evidence="1" id="KW-0812">Transmembrane</keyword>
<name>A0ABS9D577_9ALTE</name>
<feature type="transmembrane region" description="Helical" evidence="1">
    <location>
        <begin position="33"/>
        <end position="52"/>
    </location>
</feature>
<evidence type="ECO:0000313" key="2">
    <source>
        <dbReference type="EMBL" id="MCF2948065.1"/>
    </source>
</evidence>
<evidence type="ECO:0000313" key="3">
    <source>
        <dbReference type="Proteomes" id="UP001521137"/>
    </source>
</evidence>
<organism evidence="2 3">
    <name type="scientific">Paraglaciecola algarum</name>
    <dbReference type="NCBI Taxonomy" id="3050085"/>
    <lineage>
        <taxon>Bacteria</taxon>
        <taxon>Pseudomonadati</taxon>
        <taxon>Pseudomonadota</taxon>
        <taxon>Gammaproteobacteria</taxon>
        <taxon>Alteromonadales</taxon>
        <taxon>Alteromonadaceae</taxon>
        <taxon>Paraglaciecola</taxon>
    </lineage>
</organism>
<keyword evidence="3" id="KW-1185">Reference proteome</keyword>
<keyword evidence="1" id="KW-0472">Membrane</keyword>
<reference evidence="2 3" key="1">
    <citation type="submission" date="2022-01" db="EMBL/GenBank/DDBJ databases">
        <title>Paraglaciecola sp. G1-23.</title>
        <authorList>
            <person name="Jin M.S."/>
            <person name="Han D.M."/>
            <person name="Kim H.M."/>
            <person name="Jeon C.O."/>
        </authorList>
    </citation>
    <scope>NUCLEOTIDE SEQUENCE [LARGE SCALE GENOMIC DNA]</scope>
    <source>
        <strain evidence="2 3">G1-23</strain>
    </source>
</reference>
<keyword evidence="1" id="KW-1133">Transmembrane helix</keyword>
<dbReference type="RefSeq" id="WP_235311638.1">
    <property type="nucleotide sequence ID" value="NZ_JAKGAS010000003.1"/>
</dbReference>
<evidence type="ECO:0000256" key="1">
    <source>
        <dbReference type="SAM" id="Phobius"/>
    </source>
</evidence>
<gene>
    <name evidence="2" type="ORF">L0668_08105</name>
</gene>
<proteinExistence type="predicted"/>
<dbReference type="EMBL" id="JAKGAS010000003">
    <property type="protein sequence ID" value="MCF2948065.1"/>
    <property type="molecule type" value="Genomic_DNA"/>
</dbReference>
<accession>A0ABS9D577</accession>